<dbReference type="Proteomes" id="UP000250462">
    <property type="component" value="Unassembled WGS sequence"/>
</dbReference>
<name>A0A329QEU6_9ACTN</name>
<evidence type="ECO:0000256" key="2">
    <source>
        <dbReference type="ARBA" id="ARBA00022857"/>
    </source>
</evidence>
<dbReference type="AlphaFoldDB" id="A0A329QEU6"/>
<dbReference type="PANTHER" id="PTHR43490:SF99">
    <property type="entry name" value="SHORT-CHAIN DEHYDROGENASE_REDUCTASE"/>
    <property type="match status" value="1"/>
</dbReference>
<dbReference type="RefSeq" id="WP_112259986.1">
    <property type="nucleotide sequence ID" value="NZ_QMIG01000028.1"/>
</dbReference>
<organism evidence="5 6">
    <name type="scientific">Phytoactinopolyspora halophila</name>
    <dbReference type="NCBI Taxonomy" id="1981511"/>
    <lineage>
        <taxon>Bacteria</taxon>
        <taxon>Bacillati</taxon>
        <taxon>Actinomycetota</taxon>
        <taxon>Actinomycetes</taxon>
        <taxon>Jiangellales</taxon>
        <taxon>Jiangellaceae</taxon>
        <taxon>Phytoactinopolyspora</taxon>
    </lineage>
</organism>
<dbReference type="CDD" id="cd05324">
    <property type="entry name" value="carb_red_PTCR-like_SDR_c"/>
    <property type="match status" value="1"/>
</dbReference>
<dbReference type="GO" id="GO:0016616">
    <property type="term" value="F:oxidoreductase activity, acting on the CH-OH group of donors, NAD or NADP as acceptor"/>
    <property type="evidence" value="ECO:0007669"/>
    <property type="project" value="InterPro"/>
</dbReference>
<protein>
    <submittedName>
        <fullName evidence="5">Dehydrogenase</fullName>
    </submittedName>
</protein>
<dbReference type="SUPFAM" id="SSF51735">
    <property type="entry name" value="NAD(P)-binding Rossmann-fold domains"/>
    <property type="match status" value="1"/>
</dbReference>
<reference evidence="5 6" key="1">
    <citation type="submission" date="2018-06" db="EMBL/GenBank/DDBJ databases">
        <title>Phytoactinopolyspora halophila sp. nov., a novel halophilic actinomycete isolated from a saline soil in China.</title>
        <authorList>
            <person name="Tang S.-K."/>
        </authorList>
    </citation>
    <scope>NUCLEOTIDE SEQUENCE [LARGE SCALE GENOMIC DNA]</scope>
    <source>
        <strain evidence="5 6">YIM 96934</strain>
    </source>
</reference>
<dbReference type="Gene3D" id="3.40.50.720">
    <property type="entry name" value="NAD(P)-binding Rossmann-like Domain"/>
    <property type="match status" value="1"/>
</dbReference>
<dbReference type="InterPro" id="IPR036291">
    <property type="entry name" value="NAD(P)-bd_dom_sf"/>
</dbReference>
<dbReference type="PRINTS" id="PR00081">
    <property type="entry name" value="GDHRDH"/>
</dbReference>
<dbReference type="PANTHER" id="PTHR43490">
    <property type="entry name" value="(+)-NEOMENTHOL DEHYDROGENASE"/>
    <property type="match status" value="1"/>
</dbReference>
<comment type="caution">
    <text evidence="5">The sequence shown here is derived from an EMBL/GenBank/DDBJ whole genome shotgun (WGS) entry which is preliminary data.</text>
</comment>
<evidence type="ECO:0000256" key="3">
    <source>
        <dbReference type="ARBA" id="ARBA00023002"/>
    </source>
</evidence>
<keyword evidence="2" id="KW-0521">NADP</keyword>
<evidence type="ECO:0000256" key="4">
    <source>
        <dbReference type="RuleBase" id="RU000363"/>
    </source>
</evidence>
<dbReference type="Pfam" id="PF00106">
    <property type="entry name" value="adh_short"/>
    <property type="match status" value="1"/>
</dbReference>
<accession>A0A329QEU6</accession>
<evidence type="ECO:0000313" key="5">
    <source>
        <dbReference type="EMBL" id="RAW10219.1"/>
    </source>
</evidence>
<proteinExistence type="inferred from homology"/>
<keyword evidence="3" id="KW-0560">Oxidoreductase</keyword>
<dbReference type="InterPro" id="IPR045313">
    <property type="entry name" value="CBR1-like"/>
</dbReference>
<comment type="similarity">
    <text evidence="1 4">Belongs to the short-chain dehydrogenases/reductases (SDR) family.</text>
</comment>
<dbReference type="EMBL" id="QMIG01000028">
    <property type="protein sequence ID" value="RAW10219.1"/>
    <property type="molecule type" value="Genomic_DNA"/>
</dbReference>
<evidence type="ECO:0000313" key="6">
    <source>
        <dbReference type="Proteomes" id="UP000250462"/>
    </source>
</evidence>
<gene>
    <name evidence="5" type="ORF">DPM12_19230</name>
</gene>
<sequence>MDCVSETKTALVTGANKGIGFAIAQGLGAAGFRVAVGARDDARRDAAVQHLQDAGVDAFGVALDVTFEESAAAAARSIETEAGRLDVLVNNAGISGPTDNGAQDPTTLDLEVVRTVVETNVLGVVRVTNAMLPLLQRAESPRIVNMSSDMGSLTLRTGPILAAYAPSKTMLNAITVQYARRFVETKIIVNAACPGYVATDFTGHNAPRTPEQGAAIAVRLATLPDDGPRGSFFNDDGTVPW</sequence>
<keyword evidence="6" id="KW-1185">Reference proteome</keyword>
<dbReference type="PRINTS" id="PR00080">
    <property type="entry name" value="SDRFAMILY"/>
</dbReference>
<dbReference type="InterPro" id="IPR002347">
    <property type="entry name" value="SDR_fam"/>
</dbReference>
<dbReference type="OrthoDB" id="9781117at2"/>
<evidence type="ECO:0000256" key="1">
    <source>
        <dbReference type="ARBA" id="ARBA00006484"/>
    </source>
</evidence>